<feature type="region of interest" description="Disordered" evidence="1">
    <location>
        <begin position="89"/>
        <end position="128"/>
    </location>
</feature>
<keyword evidence="3" id="KW-0732">Signal</keyword>
<dbReference type="AlphaFoldDB" id="A0A9D3PZI6"/>
<dbReference type="EMBL" id="JAFDVH010000010">
    <property type="protein sequence ID" value="KAG7469304.1"/>
    <property type="molecule type" value="Genomic_DNA"/>
</dbReference>
<feature type="chain" id="PRO_5038876317" evidence="3">
    <location>
        <begin position="22"/>
        <end position="275"/>
    </location>
</feature>
<keyword evidence="5" id="KW-1185">Reference proteome</keyword>
<protein>
    <submittedName>
        <fullName evidence="4">Uncharacterized protein</fullName>
    </submittedName>
</protein>
<proteinExistence type="predicted"/>
<keyword evidence="2" id="KW-0472">Membrane</keyword>
<feature type="transmembrane region" description="Helical" evidence="2">
    <location>
        <begin position="169"/>
        <end position="190"/>
    </location>
</feature>
<keyword evidence="2" id="KW-0812">Transmembrane</keyword>
<feature type="signal peptide" evidence="3">
    <location>
        <begin position="1"/>
        <end position="21"/>
    </location>
</feature>
<evidence type="ECO:0000313" key="4">
    <source>
        <dbReference type="EMBL" id="KAG7469304.1"/>
    </source>
</evidence>
<name>A0A9D3PZI6_MEGAT</name>
<dbReference type="Proteomes" id="UP001046870">
    <property type="component" value="Chromosome 10"/>
</dbReference>
<evidence type="ECO:0000256" key="1">
    <source>
        <dbReference type="SAM" id="MobiDB-lite"/>
    </source>
</evidence>
<accession>A0A9D3PZI6</accession>
<comment type="caution">
    <text evidence="4">The sequence shown here is derived from an EMBL/GenBank/DDBJ whole genome shotgun (WGS) entry which is preliminary data.</text>
</comment>
<evidence type="ECO:0000256" key="2">
    <source>
        <dbReference type="SAM" id="Phobius"/>
    </source>
</evidence>
<evidence type="ECO:0000313" key="5">
    <source>
        <dbReference type="Proteomes" id="UP001046870"/>
    </source>
</evidence>
<reference evidence="4" key="1">
    <citation type="submission" date="2021-01" db="EMBL/GenBank/DDBJ databases">
        <authorList>
            <person name="Zahm M."/>
            <person name="Roques C."/>
            <person name="Cabau C."/>
            <person name="Klopp C."/>
            <person name="Donnadieu C."/>
            <person name="Jouanno E."/>
            <person name="Lampietro C."/>
            <person name="Louis A."/>
            <person name="Herpin A."/>
            <person name="Echchiki A."/>
            <person name="Berthelot C."/>
            <person name="Parey E."/>
            <person name="Roest-Crollius H."/>
            <person name="Braasch I."/>
            <person name="Postlethwait J."/>
            <person name="Bobe J."/>
            <person name="Montfort J."/>
            <person name="Bouchez O."/>
            <person name="Begum T."/>
            <person name="Mejri S."/>
            <person name="Adams A."/>
            <person name="Chen W.-J."/>
            <person name="Guiguen Y."/>
        </authorList>
    </citation>
    <scope>NUCLEOTIDE SEQUENCE</scope>
    <source>
        <strain evidence="4">YG-15Mar2019-1</strain>
        <tissue evidence="4">Brain</tissue>
    </source>
</reference>
<gene>
    <name evidence="4" type="ORF">MATL_G00127530</name>
</gene>
<keyword evidence="2" id="KW-1133">Transmembrane helix</keyword>
<evidence type="ECO:0000256" key="3">
    <source>
        <dbReference type="SAM" id="SignalP"/>
    </source>
</evidence>
<sequence>MLVTVSILLHLIIFFLPDCFSRPTTGKLLRPVISASLVSKEGELDIVSALLNWEEKLPATTPHNDERRIPALQTTKETVTARTTLAFGTSASHKSNETPTLPVSQTTEETSPASTARATLTSGTPEFHQSTFTARATLTSGTSTFHQSNTSSHLTSKYPAPKAQNYEQMIMGVGTAAGMVLLGMTAICICRTQNKKKSQRQQTDALNSAWCGSVDVGNVFNVYETIDMDGTYSLITSVPSTFKPLPSGSPVNITKSSSDTPGQELYSFISKVPVS</sequence>
<organism evidence="4 5">
    <name type="scientific">Megalops atlanticus</name>
    <name type="common">Tarpon</name>
    <name type="synonym">Clupea gigantea</name>
    <dbReference type="NCBI Taxonomy" id="7932"/>
    <lineage>
        <taxon>Eukaryota</taxon>
        <taxon>Metazoa</taxon>
        <taxon>Chordata</taxon>
        <taxon>Craniata</taxon>
        <taxon>Vertebrata</taxon>
        <taxon>Euteleostomi</taxon>
        <taxon>Actinopterygii</taxon>
        <taxon>Neopterygii</taxon>
        <taxon>Teleostei</taxon>
        <taxon>Elopiformes</taxon>
        <taxon>Megalopidae</taxon>
        <taxon>Megalops</taxon>
    </lineage>
</organism>